<evidence type="ECO:0000256" key="2">
    <source>
        <dbReference type="ARBA" id="ARBA00022737"/>
    </source>
</evidence>
<organism evidence="6 7">
    <name type="scientific">Circinella minor</name>
    <dbReference type="NCBI Taxonomy" id="1195481"/>
    <lineage>
        <taxon>Eukaryota</taxon>
        <taxon>Fungi</taxon>
        <taxon>Fungi incertae sedis</taxon>
        <taxon>Mucoromycota</taxon>
        <taxon>Mucoromycotina</taxon>
        <taxon>Mucoromycetes</taxon>
        <taxon>Mucorales</taxon>
        <taxon>Lichtheimiaceae</taxon>
        <taxon>Circinella</taxon>
    </lineage>
</organism>
<reference evidence="6 7" key="1">
    <citation type="submission" date="2020-12" db="EMBL/GenBank/DDBJ databases">
        <title>Metabolic potential, ecology and presence of endohyphal bacteria is reflected in genomic diversity of Mucoromycotina.</title>
        <authorList>
            <person name="Muszewska A."/>
            <person name="Okrasinska A."/>
            <person name="Steczkiewicz K."/>
            <person name="Drgas O."/>
            <person name="Orlowska M."/>
            <person name="Perlinska-Lenart U."/>
            <person name="Aleksandrzak-Piekarczyk T."/>
            <person name="Szatraj K."/>
            <person name="Zielenkiewicz U."/>
            <person name="Pilsyk S."/>
            <person name="Malc E."/>
            <person name="Mieczkowski P."/>
            <person name="Kruszewska J.S."/>
            <person name="Biernat P."/>
            <person name="Pawlowska J."/>
        </authorList>
    </citation>
    <scope>NUCLEOTIDE SEQUENCE [LARGE SCALE GENOMIC DNA]</scope>
    <source>
        <strain evidence="6 7">CBS 142.35</strain>
    </source>
</reference>
<name>A0A8H7S7Q6_9FUNG</name>
<feature type="signal peptide" evidence="5">
    <location>
        <begin position="1"/>
        <end position="23"/>
    </location>
</feature>
<dbReference type="Pfam" id="PF24681">
    <property type="entry name" value="Kelch_KLHDC2_KLHL20_DRC7"/>
    <property type="match status" value="1"/>
</dbReference>
<evidence type="ECO:0000313" key="7">
    <source>
        <dbReference type="Proteomes" id="UP000646827"/>
    </source>
</evidence>
<keyword evidence="5" id="KW-0732">Signal</keyword>
<feature type="region of interest" description="Disordered" evidence="3">
    <location>
        <begin position="856"/>
        <end position="875"/>
    </location>
</feature>
<sequence length="954" mass="107570">MQLLIWWWSIIISTLLPTSVVMAAYNMTNEQINILPGRSSGATFVKDDKMYIYGGVVSRSVVSTQFTSISINEKDGSLIYEDVPQINPIPMSYNQPILLPDNNRLLMFGGITDNATLYTGKLLVYEYRFDQKSWKEAPALPYKNATFPVNRKEFTATLGMDGKVYITGGYNLVSAFNGAGSYVMGDLWSYDPENGQFVDLSQPLEPGNYMIGHTAIALPNNKIVFTMGTMGYRSRSAHPSNPTEQANTSLIYDITINKWTRQELKGDTIPWLREGVSAILGPDDSTIYFFGGVRDFAGYPYNPLANLAILDTNTWTWQSIDNVMGVQPTARYEANAALLKGKYVVIANGRTETLWYNDLYILSLPNNNSSVSSTTPVQEDSNLIWIENVIESLSDSNNGILNDNTSLSTKAIAGIVVGIIIGLILLFILWKYWSVLFTYFIWNPRTGEPRWTELSHLFSKLVLAALFGAFIAFLIVQVINSPISTITLTSPVTKVQVPDIRFCFDGWDKPSVGCQTDTGAITDCYTSGYLRQLNMTKHRPFFIDSQPSPPTCYLFTAPDDFQLNDPKSRQLQQQTSNNSNNGQRIQFMFYGVATKPNIAIHGNSTASLTFSRIHVSLYPRGRNPNLAYYFDDTTQKMSKSDIQTWLDEERNDLQTSSSNTYTLELGAYSTIAYQLQEHLYLNNDNGWNSIGFAQDYNRVPELSSSCRPGMATQLRVESFSKNILDIYPSSYSNVILKEQKIYTVLSAIGSAGGLLTLLFTLDTFLFGVRPNSPWGFVHHVSMGSARESLLSGLRNHFGFLSSTTPFINPVRSEFLPNQKQRETHNIIATKEPSNNINSTMIFKQQQQDEKVAATITNSNNSSNNNDTLSQEENQQFKQQLEELQRRIQLMELMLKSYYINDELFSNLNSAVNNDNNNNTTRNQQTTNNSVNRFSYKQQEQWNSKNNNNNNNYSK</sequence>
<evidence type="ECO:0008006" key="8">
    <source>
        <dbReference type="Google" id="ProtNLM"/>
    </source>
</evidence>
<keyword evidence="7" id="KW-1185">Reference proteome</keyword>
<dbReference type="AlphaFoldDB" id="A0A8H7S7Q6"/>
<dbReference type="SUPFAM" id="SSF117281">
    <property type="entry name" value="Kelch motif"/>
    <property type="match status" value="1"/>
</dbReference>
<comment type="caution">
    <text evidence="6">The sequence shown here is derived from an EMBL/GenBank/DDBJ whole genome shotgun (WGS) entry which is preliminary data.</text>
</comment>
<keyword evidence="4" id="KW-1133">Transmembrane helix</keyword>
<dbReference type="InterPro" id="IPR015915">
    <property type="entry name" value="Kelch-typ_b-propeller"/>
</dbReference>
<proteinExistence type="predicted"/>
<keyword evidence="4" id="KW-0472">Membrane</keyword>
<feature type="chain" id="PRO_5034078704" description="Galactose oxidase" evidence="5">
    <location>
        <begin position="24"/>
        <end position="954"/>
    </location>
</feature>
<evidence type="ECO:0000313" key="6">
    <source>
        <dbReference type="EMBL" id="KAG2223608.1"/>
    </source>
</evidence>
<feature type="transmembrane region" description="Helical" evidence="4">
    <location>
        <begin position="411"/>
        <end position="440"/>
    </location>
</feature>
<dbReference type="Proteomes" id="UP000646827">
    <property type="component" value="Unassembled WGS sequence"/>
</dbReference>
<dbReference type="Gene3D" id="2.120.10.80">
    <property type="entry name" value="Kelch-type beta propeller"/>
    <property type="match status" value="1"/>
</dbReference>
<keyword evidence="1" id="KW-0880">Kelch repeat</keyword>
<feature type="compositionally biased region" description="Polar residues" evidence="3">
    <location>
        <begin position="866"/>
        <end position="875"/>
    </location>
</feature>
<evidence type="ECO:0000256" key="4">
    <source>
        <dbReference type="SAM" id="Phobius"/>
    </source>
</evidence>
<dbReference type="OrthoDB" id="2261647at2759"/>
<gene>
    <name evidence="6" type="ORF">INT45_001690</name>
</gene>
<dbReference type="PANTHER" id="PTHR46093:SF18">
    <property type="entry name" value="FIBRONECTIN TYPE-III DOMAIN-CONTAINING PROTEIN"/>
    <property type="match status" value="1"/>
</dbReference>
<evidence type="ECO:0000256" key="3">
    <source>
        <dbReference type="SAM" id="MobiDB-lite"/>
    </source>
</evidence>
<evidence type="ECO:0000256" key="1">
    <source>
        <dbReference type="ARBA" id="ARBA00022441"/>
    </source>
</evidence>
<dbReference type="EMBL" id="JAEPRB010000058">
    <property type="protein sequence ID" value="KAG2223608.1"/>
    <property type="molecule type" value="Genomic_DNA"/>
</dbReference>
<protein>
    <recommendedName>
        <fullName evidence="8">Galactose oxidase</fullName>
    </recommendedName>
</protein>
<evidence type="ECO:0000256" key="5">
    <source>
        <dbReference type="SAM" id="SignalP"/>
    </source>
</evidence>
<keyword evidence="2" id="KW-0677">Repeat</keyword>
<feature type="transmembrane region" description="Helical" evidence="4">
    <location>
        <begin position="461"/>
        <end position="479"/>
    </location>
</feature>
<keyword evidence="4" id="KW-0812">Transmembrane</keyword>
<accession>A0A8H7S7Q6</accession>
<dbReference type="PANTHER" id="PTHR46093">
    <property type="entry name" value="ACYL-COA-BINDING DOMAIN-CONTAINING PROTEIN 5"/>
    <property type="match status" value="1"/>
</dbReference>